<dbReference type="InterPro" id="IPR007274">
    <property type="entry name" value="Cop_transporter"/>
</dbReference>
<reference evidence="6 7" key="1">
    <citation type="journal article" date="2018" name="Sci. Rep.">
        <title>Genome sequence of the cauliflower mushroom Sparassis crispa (Hanabiratake) and its association with beneficial usage.</title>
        <authorList>
            <person name="Kiyama R."/>
            <person name="Furutani Y."/>
            <person name="Kawaguchi K."/>
            <person name="Nakanishi T."/>
        </authorList>
    </citation>
    <scope>NUCLEOTIDE SEQUENCE [LARGE SCALE GENOMIC DNA]</scope>
</reference>
<dbReference type="GeneID" id="38775062"/>
<dbReference type="EMBL" id="BFAD01000001">
    <property type="protein sequence ID" value="GBE78145.1"/>
    <property type="molecule type" value="Genomic_DNA"/>
</dbReference>
<evidence type="ECO:0000313" key="6">
    <source>
        <dbReference type="EMBL" id="GBE78145.1"/>
    </source>
</evidence>
<comment type="similarity">
    <text evidence="5">Belongs to the copper transporter (Ctr) (TC 1.A.56) family. SLC31A subfamily.</text>
</comment>
<dbReference type="PANTHER" id="PTHR12483:SF27">
    <property type="entry name" value="COPPER TRANSPORT PROTEIN CTR1"/>
    <property type="match status" value="1"/>
</dbReference>
<accession>A0A401G7J5</accession>
<organism evidence="6 7">
    <name type="scientific">Sparassis crispa</name>
    <dbReference type="NCBI Taxonomy" id="139825"/>
    <lineage>
        <taxon>Eukaryota</taxon>
        <taxon>Fungi</taxon>
        <taxon>Dikarya</taxon>
        <taxon>Basidiomycota</taxon>
        <taxon>Agaricomycotina</taxon>
        <taxon>Agaricomycetes</taxon>
        <taxon>Polyporales</taxon>
        <taxon>Sparassidaceae</taxon>
        <taxon>Sparassis</taxon>
    </lineage>
</organism>
<feature type="transmembrane region" description="Helical" evidence="5">
    <location>
        <begin position="161"/>
        <end position="187"/>
    </location>
</feature>
<protein>
    <recommendedName>
        <fullName evidence="5">Copper transport protein</fullName>
    </recommendedName>
</protein>
<dbReference type="OrthoDB" id="73901at2759"/>
<dbReference type="GO" id="GO:0005375">
    <property type="term" value="F:copper ion transmembrane transporter activity"/>
    <property type="evidence" value="ECO:0007669"/>
    <property type="project" value="UniProtKB-UniRule"/>
</dbReference>
<keyword evidence="4 5" id="KW-0472">Membrane</keyword>
<dbReference type="AlphaFoldDB" id="A0A401G7J5"/>
<proteinExistence type="inferred from homology"/>
<keyword evidence="3 5" id="KW-1133">Transmembrane helix</keyword>
<evidence type="ECO:0000256" key="4">
    <source>
        <dbReference type="ARBA" id="ARBA00023136"/>
    </source>
</evidence>
<dbReference type="GO" id="GO:0005886">
    <property type="term" value="C:plasma membrane"/>
    <property type="evidence" value="ECO:0007669"/>
    <property type="project" value="TreeGrafter"/>
</dbReference>
<keyword evidence="5" id="KW-0813">Transport</keyword>
<name>A0A401G7J5_9APHY</name>
<keyword evidence="5" id="KW-0187">Copper transport</keyword>
<evidence type="ECO:0000256" key="1">
    <source>
        <dbReference type="ARBA" id="ARBA00004141"/>
    </source>
</evidence>
<keyword evidence="2 5" id="KW-0812">Transmembrane</keyword>
<dbReference type="PANTHER" id="PTHR12483">
    <property type="entry name" value="SOLUTE CARRIER FAMILY 31 COPPER TRANSPORTERS"/>
    <property type="match status" value="1"/>
</dbReference>
<comment type="caution">
    <text evidence="6">The sequence shown here is derived from an EMBL/GenBank/DDBJ whole genome shotgun (WGS) entry which is preliminary data.</text>
</comment>
<comment type="subcellular location">
    <subcellularLocation>
        <location evidence="1 5">Membrane</location>
        <topology evidence="1 5">Multi-pass membrane protein</topology>
    </subcellularLocation>
</comment>
<gene>
    <name evidence="6" type="ORF">SCP_0110280</name>
</gene>
<keyword evidence="7" id="KW-1185">Reference proteome</keyword>
<dbReference type="RefSeq" id="XP_027609058.1">
    <property type="nucleotide sequence ID" value="XM_027753257.1"/>
</dbReference>
<evidence type="ECO:0000256" key="3">
    <source>
        <dbReference type="ARBA" id="ARBA00022989"/>
    </source>
</evidence>
<evidence type="ECO:0000256" key="2">
    <source>
        <dbReference type="ARBA" id="ARBA00022692"/>
    </source>
</evidence>
<dbReference type="STRING" id="139825.A0A401G7J5"/>
<feature type="transmembrane region" description="Helical" evidence="5">
    <location>
        <begin position="65"/>
        <end position="90"/>
    </location>
</feature>
<dbReference type="Proteomes" id="UP000287166">
    <property type="component" value="Unassembled WGS sequence"/>
</dbReference>
<keyword evidence="5" id="KW-0186">Copper</keyword>
<sequence>MASSMTMTSASTSMAVSSAGTLSMTPSSPMSTSMSSSMTPMVPYLHFIGGDSLLFKPWAPSSHGAIAGACFGLIALAIVERWVSAMRAVLEAYWRRRMRAIIVAQTSDPPTPSKEKSAADVEAFTSRRSSVVVVERPPPIFPPFIWQHDFSRGALLTLQALLAYAMMLAIMTFQAAYLISVVVGLGIGEVMFGRWASGGSHLFH</sequence>
<evidence type="ECO:0000256" key="5">
    <source>
        <dbReference type="RuleBase" id="RU367022"/>
    </source>
</evidence>
<dbReference type="Pfam" id="PF04145">
    <property type="entry name" value="Ctr"/>
    <property type="match status" value="1"/>
</dbReference>
<keyword evidence="5" id="KW-0406">Ion transport</keyword>
<dbReference type="InParanoid" id="A0A401G7J5"/>
<evidence type="ECO:0000313" key="7">
    <source>
        <dbReference type="Proteomes" id="UP000287166"/>
    </source>
</evidence>